<sequence length="88" mass="9025">MASAPPKPSSQIASAVKLLAEYAAENGIHEAEGILMEILAVAHGWPAGTVEAAPLSAHTEMPRGQWAGASFLSSLPARTDATVLHAPV</sequence>
<evidence type="ECO:0000313" key="1">
    <source>
        <dbReference type="EMBL" id="MBP0445716.1"/>
    </source>
</evidence>
<organism evidence="1 2">
    <name type="scientific">Pararoseomonas baculiformis</name>
    <dbReference type="NCBI Taxonomy" id="2820812"/>
    <lineage>
        <taxon>Bacteria</taxon>
        <taxon>Pseudomonadati</taxon>
        <taxon>Pseudomonadota</taxon>
        <taxon>Alphaproteobacteria</taxon>
        <taxon>Acetobacterales</taxon>
        <taxon>Acetobacteraceae</taxon>
        <taxon>Pararoseomonas</taxon>
    </lineage>
</organism>
<protein>
    <submittedName>
        <fullName evidence="1">Uncharacterized protein</fullName>
    </submittedName>
</protein>
<comment type="caution">
    <text evidence="1">The sequence shown here is derived from an EMBL/GenBank/DDBJ whole genome shotgun (WGS) entry which is preliminary data.</text>
</comment>
<dbReference type="RefSeq" id="WP_209379983.1">
    <property type="nucleotide sequence ID" value="NZ_JAGIZB010000011.1"/>
</dbReference>
<gene>
    <name evidence="1" type="ORF">J8J14_13125</name>
</gene>
<accession>A0ABS4AFA8</accession>
<proteinExistence type="predicted"/>
<dbReference type="EMBL" id="JAGIZB010000011">
    <property type="protein sequence ID" value="MBP0445716.1"/>
    <property type="molecule type" value="Genomic_DNA"/>
</dbReference>
<name>A0ABS4AFA8_9PROT</name>
<dbReference type="Proteomes" id="UP000681594">
    <property type="component" value="Unassembled WGS sequence"/>
</dbReference>
<reference evidence="1 2" key="1">
    <citation type="submission" date="2021-03" db="EMBL/GenBank/DDBJ databases">
        <authorList>
            <person name="So Y."/>
        </authorList>
    </citation>
    <scope>NUCLEOTIDE SEQUENCE [LARGE SCALE GENOMIC DNA]</scope>
    <source>
        <strain evidence="1 2">SSH11</strain>
    </source>
</reference>
<keyword evidence="2" id="KW-1185">Reference proteome</keyword>
<evidence type="ECO:0000313" key="2">
    <source>
        <dbReference type="Proteomes" id="UP000681594"/>
    </source>
</evidence>